<accession>A0A9J6A802</accession>
<organism evidence="1 2">
    <name type="scientific">Solanum commersonii</name>
    <name type="common">Commerson's wild potato</name>
    <name type="synonym">Commerson's nightshade</name>
    <dbReference type="NCBI Taxonomy" id="4109"/>
    <lineage>
        <taxon>Eukaryota</taxon>
        <taxon>Viridiplantae</taxon>
        <taxon>Streptophyta</taxon>
        <taxon>Embryophyta</taxon>
        <taxon>Tracheophyta</taxon>
        <taxon>Spermatophyta</taxon>
        <taxon>Magnoliopsida</taxon>
        <taxon>eudicotyledons</taxon>
        <taxon>Gunneridae</taxon>
        <taxon>Pentapetalae</taxon>
        <taxon>asterids</taxon>
        <taxon>lamiids</taxon>
        <taxon>Solanales</taxon>
        <taxon>Solanaceae</taxon>
        <taxon>Solanoideae</taxon>
        <taxon>Solaneae</taxon>
        <taxon>Solanum</taxon>
    </lineage>
</organism>
<sequence>MSSHKKHFRSGNVPLAPAVPLGQTRRFGVKVVTKEGKAWYKKHTEDSYFSEFCFDRDSLTHEFPKILRQIRELGMEFIFTEPTECNFHKARSHYVTVFGQNVPITPTGDTCFAEGDYELFDTGLHYTNITRDQVYLVYALMTGTKLNMEPL</sequence>
<name>A0A9J6A802_SOLCO</name>
<proteinExistence type="predicted"/>
<protein>
    <submittedName>
        <fullName evidence="1">Uncharacterized protein</fullName>
    </submittedName>
</protein>
<keyword evidence="2" id="KW-1185">Reference proteome</keyword>
<dbReference type="EMBL" id="JACXVP010000002">
    <property type="protein sequence ID" value="KAG5620419.1"/>
    <property type="molecule type" value="Genomic_DNA"/>
</dbReference>
<comment type="caution">
    <text evidence="1">The sequence shown here is derived from an EMBL/GenBank/DDBJ whole genome shotgun (WGS) entry which is preliminary data.</text>
</comment>
<reference evidence="1 2" key="1">
    <citation type="submission" date="2020-09" db="EMBL/GenBank/DDBJ databases">
        <title>De no assembly of potato wild relative species, Solanum commersonii.</title>
        <authorList>
            <person name="Cho K."/>
        </authorList>
    </citation>
    <scope>NUCLEOTIDE SEQUENCE [LARGE SCALE GENOMIC DNA]</scope>
    <source>
        <strain evidence="1">LZ3.2</strain>
        <tissue evidence="1">Leaf</tissue>
    </source>
</reference>
<dbReference type="Proteomes" id="UP000824120">
    <property type="component" value="Chromosome 2"/>
</dbReference>
<dbReference type="AlphaFoldDB" id="A0A9J6A802"/>
<evidence type="ECO:0000313" key="2">
    <source>
        <dbReference type="Proteomes" id="UP000824120"/>
    </source>
</evidence>
<evidence type="ECO:0000313" key="1">
    <source>
        <dbReference type="EMBL" id="KAG5620419.1"/>
    </source>
</evidence>
<gene>
    <name evidence="1" type="ORF">H5410_005637</name>
</gene>